<name>Q4SJF9_TETNG</name>
<dbReference type="EMBL" id="CAAE01014575">
    <property type="protein sequence ID" value="CAF99223.1"/>
    <property type="molecule type" value="Genomic_DNA"/>
</dbReference>
<evidence type="ECO:0000313" key="2">
    <source>
        <dbReference type="EMBL" id="CAF99223.1"/>
    </source>
</evidence>
<accession>Q4SJF9</accession>
<sequence>MVLGSEGSTQGLPPPLVHPAKCDLGVHTRARLASFLKLQTRKNGGAGFYIMGVIKQPFTVGLLSGPHLNESIEPAPVKHCLPVLGPPQTDGGDTAHRHHKIRPGQTLALRLEGQRSSSDVTDPEEEEKKPRLKPPSSPHRERSPARHTRQMMQDKRAAASGLCAHDEELRLRSEASPAHGEIALKTGKARLISEESGDIKRCRQTLGVTVTKKTSIYTFQATYEYQSESPGPKPAAQWKPPGELLLGVAVSVWGLRAERMRPLVRGHLQGSRQDGSHAGEHQAKLLGLLSANPLRNACSHAASELPRALAALLGDSVSACARRTDRSPGQAGVSGTSGVKWPAEDTVHHACVLYSSAEQEEAPSNLRRCGRQHPGCAAAHNTAGIQKKTTEGKCLITGQTIMI</sequence>
<comment type="caution">
    <text evidence="2">The sequence shown here is derived from an EMBL/GenBank/DDBJ whole genome shotgun (WGS) entry which is preliminary data.</text>
</comment>
<dbReference type="AlphaFoldDB" id="Q4SJF9"/>
<protein>
    <submittedName>
        <fullName evidence="2">(spotted green pufferfish) hypothetical protein</fullName>
    </submittedName>
</protein>
<reference evidence="2" key="2">
    <citation type="submission" date="2004-02" db="EMBL/GenBank/DDBJ databases">
        <authorList>
            <consortium name="Genoscope"/>
            <consortium name="Whitehead Institute Centre for Genome Research"/>
        </authorList>
    </citation>
    <scope>NUCLEOTIDE SEQUENCE</scope>
</reference>
<evidence type="ECO:0000256" key="1">
    <source>
        <dbReference type="SAM" id="MobiDB-lite"/>
    </source>
</evidence>
<gene>
    <name evidence="2" type="ORF">GSTENG00017226001</name>
</gene>
<feature type="region of interest" description="Disordered" evidence="1">
    <location>
        <begin position="85"/>
        <end position="157"/>
    </location>
</feature>
<organism evidence="2">
    <name type="scientific">Tetraodon nigroviridis</name>
    <name type="common">Spotted green pufferfish</name>
    <name type="synonym">Chelonodon nigroviridis</name>
    <dbReference type="NCBI Taxonomy" id="99883"/>
    <lineage>
        <taxon>Eukaryota</taxon>
        <taxon>Metazoa</taxon>
        <taxon>Chordata</taxon>
        <taxon>Craniata</taxon>
        <taxon>Vertebrata</taxon>
        <taxon>Euteleostomi</taxon>
        <taxon>Actinopterygii</taxon>
        <taxon>Neopterygii</taxon>
        <taxon>Teleostei</taxon>
        <taxon>Neoteleostei</taxon>
        <taxon>Acanthomorphata</taxon>
        <taxon>Eupercaria</taxon>
        <taxon>Tetraodontiformes</taxon>
        <taxon>Tetradontoidea</taxon>
        <taxon>Tetraodontidae</taxon>
        <taxon>Tetraodon</taxon>
    </lineage>
</organism>
<proteinExistence type="predicted"/>
<reference evidence="2" key="1">
    <citation type="journal article" date="2004" name="Nature">
        <title>Genome duplication in the teleost fish Tetraodon nigroviridis reveals the early vertebrate proto-karyotype.</title>
        <authorList>
            <person name="Jaillon O."/>
            <person name="Aury J.-M."/>
            <person name="Brunet F."/>
            <person name="Petit J.-L."/>
            <person name="Stange-Thomann N."/>
            <person name="Mauceli E."/>
            <person name="Bouneau L."/>
            <person name="Fischer C."/>
            <person name="Ozouf-Costaz C."/>
            <person name="Bernot A."/>
            <person name="Nicaud S."/>
            <person name="Jaffe D."/>
            <person name="Fisher S."/>
            <person name="Lutfalla G."/>
            <person name="Dossat C."/>
            <person name="Segurens B."/>
            <person name="Dasilva C."/>
            <person name="Salanoubat M."/>
            <person name="Levy M."/>
            <person name="Boudet N."/>
            <person name="Castellano S."/>
            <person name="Anthouard V."/>
            <person name="Jubin C."/>
            <person name="Castelli V."/>
            <person name="Katinka M."/>
            <person name="Vacherie B."/>
            <person name="Biemont C."/>
            <person name="Skalli Z."/>
            <person name="Cattolico L."/>
            <person name="Poulain J."/>
            <person name="De Berardinis V."/>
            <person name="Cruaud C."/>
            <person name="Duprat S."/>
            <person name="Brottier P."/>
            <person name="Coutanceau J.-P."/>
            <person name="Gouzy J."/>
            <person name="Parra G."/>
            <person name="Lardier G."/>
            <person name="Chapple C."/>
            <person name="McKernan K.J."/>
            <person name="McEwan P."/>
            <person name="Bosak S."/>
            <person name="Kellis M."/>
            <person name="Volff J.-N."/>
            <person name="Guigo R."/>
            <person name="Zody M.C."/>
            <person name="Mesirov J."/>
            <person name="Lindblad-Toh K."/>
            <person name="Birren B."/>
            <person name="Nusbaum C."/>
            <person name="Kahn D."/>
            <person name="Robinson-Rechavi M."/>
            <person name="Laudet V."/>
            <person name="Schachter V."/>
            <person name="Quetier F."/>
            <person name="Saurin W."/>
            <person name="Scarpelli C."/>
            <person name="Wincker P."/>
            <person name="Lander E.S."/>
            <person name="Weissenbach J."/>
            <person name="Roest Crollius H."/>
        </authorList>
    </citation>
    <scope>NUCLEOTIDE SEQUENCE [LARGE SCALE GENOMIC DNA]</scope>
</reference>
<dbReference type="KEGG" id="tng:GSTEN00017226G001"/>